<dbReference type="Pfam" id="PF01479">
    <property type="entry name" value="S4"/>
    <property type="match status" value="1"/>
</dbReference>
<dbReference type="SUPFAM" id="SSF55174">
    <property type="entry name" value="Alpha-L RNA-binding motif"/>
    <property type="match status" value="1"/>
</dbReference>
<dbReference type="PIRSF" id="PIRSF005578">
    <property type="entry name" value="TlyA"/>
    <property type="match status" value="1"/>
</dbReference>
<dbReference type="AlphaFoldDB" id="W6R6Y2"/>
<dbReference type="InterPro" id="IPR002942">
    <property type="entry name" value="S4_RNA-bd"/>
</dbReference>
<evidence type="ECO:0000259" key="5">
    <source>
        <dbReference type="SMART" id="SM00363"/>
    </source>
</evidence>
<keyword evidence="1 3" id="KW-0694">RNA-binding</keyword>
<organism evidence="6 7">
    <name type="scientific">Rhizobium favelukesii</name>
    <dbReference type="NCBI Taxonomy" id="348824"/>
    <lineage>
        <taxon>Bacteria</taxon>
        <taxon>Pseudomonadati</taxon>
        <taxon>Pseudomonadota</taxon>
        <taxon>Alphaproteobacteria</taxon>
        <taxon>Hyphomicrobiales</taxon>
        <taxon>Rhizobiaceae</taxon>
        <taxon>Rhizobium/Agrobacterium group</taxon>
        <taxon>Rhizobium</taxon>
    </lineage>
</organism>
<proteinExistence type="inferred from homology"/>
<evidence type="ECO:0000313" key="6">
    <source>
        <dbReference type="EMBL" id="CDM56699.1"/>
    </source>
</evidence>
<dbReference type="InterPro" id="IPR047048">
    <property type="entry name" value="TlyA"/>
</dbReference>
<dbReference type="InterPro" id="IPR004538">
    <property type="entry name" value="Hemolysin_A/TlyA"/>
</dbReference>
<name>W6R6Y2_9HYPH</name>
<dbReference type="InterPro" id="IPR002877">
    <property type="entry name" value="RNA_MeTrfase_FtsJ_dom"/>
</dbReference>
<feature type="region of interest" description="Disordered" evidence="4">
    <location>
        <begin position="1"/>
        <end position="21"/>
    </location>
</feature>
<dbReference type="CDD" id="cd02440">
    <property type="entry name" value="AdoMet_MTases"/>
    <property type="match status" value="1"/>
</dbReference>
<dbReference type="GO" id="GO:0032259">
    <property type="term" value="P:methylation"/>
    <property type="evidence" value="ECO:0007669"/>
    <property type="project" value="InterPro"/>
</dbReference>
<protein>
    <recommendedName>
        <fullName evidence="5">RNA-binding S4 domain-containing protein</fullName>
    </recommendedName>
</protein>
<gene>
    <name evidence="6" type="primary">tlyA</name>
    <name evidence="6" type="ORF">LPU83_1023</name>
</gene>
<dbReference type="Gene3D" id="3.40.50.150">
    <property type="entry name" value="Vaccinia Virus protein VP39"/>
    <property type="match status" value="1"/>
</dbReference>
<dbReference type="SUPFAM" id="SSF53335">
    <property type="entry name" value="S-adenosyl-L-methionine-dependent methyltransferases"/>
    <property type="match status" value="1"/>
</dbReference>
<dbReference type="PANTHER" id="PTHR32319:SF0">
    <property type="entry name" value="BACTERIAL HEMOLYSIN-LIKE PROTEIN"/>
    <property type="match status" value="1"/>
</dbReference>
<accession>W6R6Y2</accession>
<sequence>MGQNRTEVSRSNSRQERSRDEFLELGLAPTCNKRLATDGVARHGQRMSDQNTQRLDQLLVSLGLFASRSRARDAVQRGTVKVGGKVVAKAGALFGEDAAIEIDDPAQEYVSRAALKLAVALDHFKLDPSGHRCLDVGASTGGFTEVLLARGAAQVTAIDVGHGQMHPRISNDPRVTNIEGLNARNLTAEDIGHPITFIVSDVSFISLKLALAPALDLAEAGAVAALLVKPQFEAGRDAIGKGGLLKDPSSAPDVAAELEHWFVEDMGWESLGLIPSPIAGGDGNQEFLLAGTKP</sequence>
<evidence type="ECO:0000313" key="7">
    <source>
        <dbReference type="Proteomes" id="UP000019443"/>
    </source>
</evidence>
<dbReference type="HOGENOM" id="CLU_058015_1_0_5"/>
<dbReference type="InterPro" id="IPR029063">
    <property type="entry name" value="SAM-dependent_MTases_sf"/>
</dbReference>
<dbReference type="SMART" id="SM00363">
    <property type="entry name" value="S4"/>
    <property type="match status" value="1"/>
</dbReference>
<keyword evidence="7" id="KW-1185">Reference proteome</keyword>
<comment type="similarity">
    <text evidence="2">Belongs to the TlyA family.</text>
</comment>
<dbReference type="KEGG" id="rhl:LPU83_1023"/>
<evidence type="ECO:0000256" key="2">
    <source>
        <dbReference type="ARBA" id="ARBA00029460"/>
    </source>
</evidence>
<dbReference type="PANTHER" id="PTHR32319">
    <property type="entry name" value="BACTERIAL HEMOLYSIN-LIKE PROTEIN"/>
    <property type="match status" value="1"/>
</dbReference>
<feature type="domain" description="RNA-binding S4" evidence="5">
    <location>
        <begin position="53"/>
        <end position="118"/>
    </location>
</feature>
<dbReference type="GO" id="GO:0008168">
    <property type="term" value="F:methyltransferase activity"/>
    <property type="evidence" value="ECO:0007669"/>
    <property type="project" value="InterPro"/>
</dbReference>
<dbReference type="eggNOG" id="COG1189">
    <property type="taxonomic scope" value="Bacteria"/>
</dbReference>
<evidence type="ECO:0000256" key="3">
    <source>
        <dbReference type="PROSITE-ProRule" id="PRU00182"/>
    </source>
</evidence>
<dbReference type="Pfam" id="PF01728">
    <property type="entry name" value="FtsJ"/>
    <property type="match status" value="1"/>
</dbReference>
<dbReference type="GO" id="GO:0003723">
    <property type="term" value="F:RNA binding"/>
    <property type="evidence" value="ECO:0007669"/>
    <property type="project" value="UniProtKB-KW"/>
</dbReference>
<evidence type="ECO:0000256" key="4">
    <source>
        <dbReference type="SAM" id="MobiDB-lite"/>
    </source>
</evidence>
<dbReference type="Proteomes" id="UP000019443">
    <property type="component" value="Chromosome"/>
</dbReference>
<evidence type="ECO:0000256" key="1">
    <source>
        <dbReference type="ARBA" id="ARBA00022884"/>
    </source>
</evidence>
<dbReference type="PATRIC" id="fig|348824.6.peg.1107"/>
<dbReference type="EMBL" id="HG916852">
    <property type="protein sequence ID" value="CDM56699.1"/>
    <property type="molecule type" value="Genomic_DNA"/>
</dbReference>
<dbReference type="PROSITE" id="PS50889">
    <property type="entry name" value="S4"/>
    <property type="match status" value="1"/>
</dbReference>
<dbReference type="CDD" id="cd00165">
    <property type="entry name" value="S4"/>
    <property type="match status" value="1"/>
</dbReference>
<dbReference type="InterPro" id="IPR036986">
    <property type="entry name" value="S4_RNA-bd_sf"/>
</dbReference>
<dbReference type="Gene3D" id="3.10.290.10">
    <property type="entry name" value="RNA-binding S4 domain"/>
    <property type="match status" value="1"/>
</dbReference>
<feature type="compositionally biased region" description="Polar residues" evidence="4">
    <location>
        <begin position="1"/>
        <end position="12"/>
    </location>
</feature>
<reference evidence="6" key="1">
    <citation type="submission" date="2013-11" db="EMBL/GenBank/DDBJ databases">
        <title>Draft genome sequence of the broad-host-range Rhizobium sp. LPU83 strain, a member of the low-genetic diversity Oregon-like Rhizobium sp. group.</title>
        <authorList>
            <person name="Wibberg D."/>
            <person name="Puehler A."/>
            <person name="Schlueter A."/>
        </authorList>
    </citation>
    <scope>NUCLEOTIDE SEQUENCE [LARGE SCALE GENOMIC DNA]</scope>
    <source>
        <strain evidence="6">LPU83</strain>
    </source>
</reference>